<organism evidence="2 3">
    <name type="scientific">Chlorobium ferrooxidans DSM 13031</name>
    <dbReference type="NCBI Taxonomy" id="377431"/>
    <lineage>
        <taxon>Bacteria</taxon>
        <taxon>Pseudomonadati</taxon>
        <taxon>Chlorobiota</taxon>
        <taxon>Chlorobiia</taxon>
        <taxon>Chlorobiales</taxon>
        <taxon>Chlorobiaceae</taxon>
        <taxon>Chlorobium/Pelodictyon group</taxon>
        <taxon>Chlorobium</taxon>
    </lineage>
</organism>
<reference evidence="2 3" key="2">
    <citation type="submission" date="2006-07" db="EMBL/GenBank/DDBJ databases">
        <title>Sequencing of the draft genome and assembly of Chlorobium ferroxidans DSM 13031.</title>
        <authorList>
            <consortium name="US DOE Joint Genome Institute (JGI-PGF)"/>
            <person name="Copeland A."/>
            <person name="Lucas S."/>
            <person name="Lapidus A."/>
            <person name="Barry K."/>
            <person name="Glavina del Rio T."/>
            <person name="Dalin E."/>
            <person name="Tice H."/>
            <person name="Bruce D."/>
            <person name="Pitluck S."/>
            <person name="Richardson P."/>
        </authorList>
    </citation>
    <scope>NUCLEOTIDE SEQUENCE [LARGE SCALE GENOMIC DNA]</scope>
    <source>
        <strain evidence="2 3">DSM 13031</strain>
    </source>
</reference>
<sequence length="137" mass="15217">MGGRERVITVDTHIILWDALQPELLSNKAKSALQKANDSDGILFCSISLWEIAMLMKKKRVEIDLSYSELIDLLKAANNYVFQEITPQIAQLSVTLPATINSDPADRIISASSLVTKTPLVTADRNLRAAPMLHTIW</sequence>
<accession>Q0YQU0</accession>
<dbReference type="InterPro" id="IPR002716">
    <property type="entry name" value="PIN_dom"/>
</dbReference>
<dbReference type="SUPFAM" id="SSF88723">
    <property type="entry name" value="PIN domain-like"/>
    <property type="match status" value="1"/>
</dbReference>
<protein>
    <submittedName>
        <fullName evidence="2">PilT protein-like</fullName>
    </submittedName>
</protein>
<dbReference type="Proteomes" id="UP000004162">
    <property type="component" value="Unassembled WGS sequence"/>
</dbReference>
<dbReference type="InterPro" id="IPR029060">
    <property type="entry name" value="PIN-like_dom_sf"/>
</dbReference>
<dbReference type="PANTHER" id="PTHR36173:SF1">
    <property type="entry name" value="RIBONUCLEASE VAPC22"/>
    <property type="match status" value="1"/>
</dbReference>
<dbReference type="InterPro" id="IPR052919">
    <property type="entry name" value="TA_system_RNase"/>
</dbReference>
<feature type="domain" description="PIN" evidence="1">
    <location>
        <begin position="8"/>
        <end position="130"/>
    </location>
</feature>
<evidence type="ECO:0000313" key="3">
    <source>
        <dbReference type="Proteomes" id="UP000004162"/>
    </source>
</evidence>
<dbReference type="CDD" id="cd09872">
    <property type="entry name" value="PIN_Sll0205-like"/>
    <property type="match status" value="1"/>
</dbReference>
<evidence type="ECO:0000313" key="2">
    <source>
        <dbReference type="EMBL" id="EAT58673.1"/>
    </source>
</evidence>
<evidence type="ECO:0000259" key="1">
    <source>
        <dbReference type="Pfam" id="PF01850"/>
    </source>
</evidence>
<dbReference type="Pfam" id="PF01850">
    <property type="entry name" value="PIN"/>
    <property type="match status" value="1"/>
</dbReference>
<gene>
    <name evidence="2" type="ORF">CferDRAFT_0647</name>
</gene>
<comment type="caution">
    <text evidence="2">The sequence shown here is derived from an EMBL/GenBank/DDBJ whole genome shotgun (WGS) entry which is preliminary data.</text>
</comment>
<name>Q0YQU0_9CHLB</name>
<dbReference type="AlphaFoldDB" id="Q0YQU0"/>
<dbReference type="EMBL" id="AASE01000015">
    <property type="protein sequence ID" value="EAT58673.1"/>
    <property type="molecule type" value="Genomic_DNA"/>
</dbReference>
<dbReference type="PANTHER" id="PTHR36173">
    <property type="entry name" value="RIBONUCLEASE VAPC16-RELATED"/>
    <property type="match status" value="1"/>
</dbReference>
<proteinExistence type="predicted"/>
<reference evidence="2 3" key="1">
    <citation type="submission" date="2006-07" db="EMBL/GenBank/DDBJ databases">
        <title>Annotation of the draft genome assembly of Chlorobium ferroxidans DSM 13031.</title>
        <authorList>
            <consortium name="US DOE Joint Genome Institute (JGI-ORNL)"/>
            <person name="Larimer F."/>
            <person name="Land M."/>
            <person name="Hauser L."/>
        </authorList>
    </citation>
    <scope>NUCLEOTIDE SEQUENCE [LARGE SCALE GENOMIC DNA]</scope>
    <source>
        <strain evidence="2 3">DSM 13031</strain>
    </source>
</reference>
<keyword evidence="3" id="KW-1185">Reference proteome</keyword>
<dbReference type="InterPro" id="IPR041705">
    <property type="entry name" value="PIN_Sll0205"/>
</dbReference>
<dbReference type="Gene3D" id="3.40.50.1010">
    <property type="entry name" value="5'-nuclease"/>
    <property type="match status" value="1"/>
</dbReference>